<dbReference type="Gene3D" id="1.10.10.60">
    <property type="entry name" value="Homeodomain-like"/>
    <property type="match status" value="1"/>
</dbReference>
<reference evidence="3" key="1">
    <citation type="submission" date="2016-11" db="UniProtKB">
        <authorList>
            <consortium name="WormBaseParasite"/>
        </authorList>
    </citation>
    <scope>IDENTIFICATION</scope>
</reference>
<sequence length="198" mass="23019">MTFVDQCRKRKLARGLNRTEIAREIGRPRNVVANFLRALGEYGSKKSGGRSTNLGKLEKRRITMMASNSTDSLEKIRSIYCSAVSKTTIWRTLKANSFIRPEGMRKCPTLTADHEKARMDFKFNLGGPDGFSSYWRDLRNDFFFYVKFRSFMIWWSQIDPAILKNLSTSMTERINQVISRINSCTDYYKSFATHCEFL</sequence>
<protein>
    <submittedName>
        <fullName evidence="3">HTH_Tnp_Tc3_1 domain-containing protein</fullName>
    </submittedName>
</protein>
<dbReference type="InterPro" id="IPR048703">
    <property type="entry name" value="Tnp_Tc3-like_HTH"/>
</dbReference>
<accession>A0A1I7XBF3</accession>
<evidence type="ECO:0000313" key="2">
    <source>
        <dbReference type="Proteomes" id="UP000095283"/>
    </source>
</evidence>
<dbReference type="Pfam" id="PF21517">
    <property type="entry name" value="HTH_Tnp_Tc3_2_like"/>
    <property type="match status" value="1"/>
</dbReference>
<proteinExistence type="predicted"/>
<organism evidence="2 3">
    <name type="scientific">Heterorhabditis bacteriophora</name>
    <name type="common">Entomopathogenic nematode worm</name>
    <dbReference type="NCBI Taxonomy" id="37862"/>
    <lineage>
        <taxon>Eukaryota</taxon>
        <taxon>Metazoa</taxon>
        <taxon>Ecdysozoa</taxon>
        <taxon>Nematoda</taxon>
        <taxon>Chromadorea</taxon>
        <taxon>Rhabditida</taxon>
        <taxon>Rhabditina</taxon>
        <taxon>Rhabditomorpha</taxon>
        <taxon>Strongyloidea</taxon>
        <taxon>Heterorhabditidae</taxon>
        <taxon>Heterorhabditis</taxon>
    </lineage>
</organism>
<dbReference type="Gene3D" id="1.10.10.10">
    <property type="entry name" value="Winged helix-like DNA-binding domain superfamily/Winged helix DNA-binding domain"/>
    <property type="match status" value="1"/>
</dbReference>
<dbReference type="AlphaFoldDB" id="A0A1I7XBF3"/>
<evidence type="ECO:0000313" key="3">
    <source>
        <dbReference type="WBParaSite" id="Hba_15013"/>
    </source>
</evidence>
<evidence type="ECO:0000259" key="1">
    <source>
        <dbReference type="Pfam" id="PF21517"/>
    </source>
</evidence>
<dbReference type="InterPro" id="IPR036388">
    <property type="entry name" value="WH-like_DNA-bd_sf"/>
</dbReference>
<keyword evidence="2" id="KW-1185">Reference proteome</keyword>
<feature type="domain" description="Transposable element Tc3 transposase-like DNA-binding HTH" evidence="1">
    <location>
        <begin position="58"/>
        <end position="94"/>
    </location>
</feature>
<dbReference type="Proteomes" id="UP000095283">
    <property type="component" value="Unplaced"/>
</dbReference>
<name>A0A1I7XBF3_HETBA</name>
<dbReference type="WBParaSite" id="Hba_15013">
    <property type="protein sequence ID" value="Hba_15013"/>
    <property type="gene ID" value="Hba_15013"/>
</dbReference>